<comment type="caution">
    <text evidence="2">The sequence shown here is derived from an EMBL/GenBank/DDBJ whole genome shotgun (WGS) entry which is preliminary data.</text>
</comment>
<feature type="transmembrane region" description="Helical" evidence="1">
    <location>
        <begin position="44"/>
        <end position="65"/>
    </location>
</feature>
<organism evidence="2 3">
    <name type="scientific">Candidatus Uhrbacteria bacterium GW2011_GWC2_53_7</name>
    <dbReference type="NCBI Taxonomy" id="1618986"/>
    <lineage>
        <taxon>Bacteria</taxon>
        <taxon>Candidatus Uhriibacteriota</taxon>
    </lineage>
</organism>
<keyword evidence="1" id="KW-0472">Membrane</keyword>
<feature type="transmembrane region" description="Helical" evidence="1">
    <location>
        <begin position="71"/>
        <end position="94"/>
    </location>
</feature>
<feature type="non-terminal residue" evidence="2">
    <location>
        <position position="125"/>
    </location>
</feature>
<dbReference type="AlphaFoldDB" id="A0A0G1XZX2"/>
<dbReference type="EMBL" id="LCRN01000014">
    <property type="protein sequence ID" value="KKW36728.1"/>
    <property type="molecule type" value="Genomic_DNA"/>
</dbReference>
<accession>A0A0G1XZX2</accession>
<reference evidence="2 3" key="1">
    <citation type="journal article" date="2015" name="Nature">
        <title>rRNA introns, odd ribosomes, and small enigmatic genomes across a large radiation of phyla.</title>
        <authorList>
            <person name="Brown C.T."/>
            <person name="Hug L.A."/>
            <person name="Thomas B.C."/>
            <person name="Sharon I."/>
            <person name="Castelle C.J."/>
            <person name="Singh A."/>
            <person name="Wilkins M.J."/>
            <person name="Williams K.H."/>
            <person name="Banfield J.F."/>
        </authorList>
    </citation>
    <scope>NUCLEOTIDE SEQUENCE [LARGE SCALE GENOMIC DNA]</scope>
</reference>
<evidence type="ECO:0000256" key="1">
    <source>
        <dbReference type="SAM" id="Phobius"/>
    </source>
</evidence>
<gene>
    <name evidence="2" type="ORF">UY82_C0014G0011</name>
</gene>
<evidence type="ECO:0000313" key="3">
    <source>
        <dbReference type="Proteomes" id="UP000033865"/>
    </source>
</evidence>
<protein>
    <submittedName>
        <fullName evidence="2">Uncharacterized protein</fullName>
    </submittedName>
</protein>
<sequence>MPQEAFFFSLVAYAIIVISLLVLVGIIILYFRDGIQQEPRFGKVLKALAILCLLGLLFLGANVILPWAPFYILGMTFAGTPAVIVLFVAGSFLWEATKFDGGIAVAVLGSFGGVLLGVLLLVLRY</sequence>
<evidence type="ECO:0000313" key="2">
    <source>
        <dbReference type="EMBL" id="KKW36728.1"/>
    </source>
</evidence>
<keyword evidence="1" id="KW-0812">Transmembrane</keyword>
<feature type="transmembrane region" description="Helical" evidence="1">
    <location>
        <begin position="101"/>
        <end position="123"/>
    </location>
</feature>
<dbReference type="Proteomes" id="UP000033865">
    <property type="component" value="Unassembled WGS sequence"/>
</dbReference>
<keyword evidence="1" id="KW-1133">Transmembrane helix</keyword>
<feature type="transmembrane region" description="Helical" evidence="1">
    <location>
        <begin position="6"/>
        <end position="32"/>
    </location>
</feature>
<proteinExistence type="predicted"/>
<name>A0A0G1XZX2_9BACT</name>